<name>A0ABR1JN41_9AGAR</name>
<accession>A0ABR1JN41</accession>
<keyword evidence="3" id="KW-1185">Reference proteome</keyword>
<comment type="caution">
    <text evidence="2">The sequence shown here is derived from an EMBL/GenBank/DDBJ whole genome shotgun (WGS) entry which is preliminary data.</text>
</comment>
<evidence type="ECO:0000256" key="1">
    <source>
        <dbReference type="SAM" id="MobiDB-lite"/>
    </source>
</evidence>
<proteinExistence type="predicted"/>
<feature type="compositionally biased region" description="Acidic residues" evidence="1">
    <location>
        <begin position="1"/>
        <end position="12"/>
    </location>
</feature>
<evidence type="ECO:0000313" key="2">
    <source>
        <dbReference type="EMBL" id="KAK7461454.1"/>
    </source>
</evidence>
<sequence length="89" mass="9934">MLLQDPEYDSDGTDSRTRMSESGPKMDTIVISDNTQRHDEALVGTLSTLVGDKELSYHDGIDEDGEDTVEYKELHKGVVMDENGLEDDQ</sequence>
<reference evidence="2 3" key="1">
    <citation type="submission" date="2024-01" db="EMBL/GenBank/DDBJ databases">
        <title>A draft genome for the cacao thread blight pathogen Marasmiellus scandens.</title>
        <authorList>
            <person name="Baruah I.K."/>
            <person name="Leung J."/>
            <person name="Bukari Y."/>
            <person name="Amoako-Attah I."/>
            <person name="Meinhardt L.W."/>
            <person name="Bailey B.A."/>
            <person name="Cohen S.P."/>
        </authorList>
    </citation>
    <scope>NUCLEOTIDE SEQUENCE [LARGE SCALE GENOMIC DNA]</scope>
    <source>
        <strain evidence="2 3">GH-19</strain>
    </source>
</reference>
<feature type="region of interest" description="Disordered" evidence="1">
    <location>
        <begin position="1"/>
        <end position="25"/>
    </location>
</feature>
<organism evidence="2 3">
    <name type="scientific">Marasmiellus scandens</name>
    <dbReference type="NCBI Taxonomy" id="2682957"/>
    <lineage>
        <taxon>Eukaryota</taxon>
        <taxon>Fungi</taxon>
        <taxon>Dikarya</taxon>
        <taxon>Basidiomycota</taxon>
        <taxon>Agaricomycotina</taxon>
        <taxon>Agaricomycetes</taxon>
        <taxon>Agaricomycetidae</taxon>
        <taxon>Agaricales</taxon>
        <taxon>Marasmiineae</taxon>
        <taxon>Omphalotaceae</taxon>
        <taxon>Marasmiellus</taxon>
    </lineage>
</organism>
<dbReference type="EMBL" id="JBANRG010000013">
    <property type="protein sequence ID" value="KAK7461454.1"/>
    <property type="molecule type" value="Genomic_DNA"/>
</dbReference>
<dbReference type="Proteomes" id="UP001498398">
    <property type="component" value="Unassembled WGS sequence"/>
</dbReference>
<gene>
    <name evidence="2" type="ORF">VKT23_008631</name>
</gene>
<protein>
    <submittedName>
        <fullName evidence="2">Uncharacterized protein</fullName>
    </submittedName>
</protein>
<dbReference type="InterPro" id="IPR018247">
    <property type="entry name" value="EF_Hand_1_Ca_BS"/>
</dbReference>
<dbReference type="PROSITE" id="PS00018">
    <property type="entry name" value="EF_HAND_1"/>
    <property type="match status" value="1"/>
</dbReference>
<evidence type="ECO:0000313" key="3">
    <source>
        <dbReference type="Proteomes" id="UP001498398"/>
    </source>
</evidence>